<evidence type="ECO:0000256" key="1">
    <source>
        <dbReference type="ARBA" id="ARBA00022729"/>
    </source>
</evidence>
<evidence type="ECO:0000256" key="3">
    <source>
        <dbReference type="SAM" id="SignalP"/>
    </source>
</evidence>
<sequence>MRYGLKKTFLALALTGVLLVANGAASRYLATPANDDVTAADSANAGKAGADKKHSDDRPANERSIIDQVVWVVGDEAILKSDVEAMRLQGEMEGMKWNGDPDCVIPEQLAVQKLFLHQAALDSIEVSEAEVTKSVDQQINYWISNAGSREKLEEWKKMTVKQMKESLHDDFKNHQLIERMRSKLVEDIQASPADVRRYFENMPEDSLPLIPTEVEVEIITQAPKVSPDEINKIKNDLRDYTDRVTRGETSFAALARLYSEDPGTARQGGEFDDYVGRGMLDPAFATVAFNLTDPKKISKIVESEFGYHIIQLIDKRGDKIKVRHILRIPKVSQEAITHAENRLDSIANDIRANKFTFEAAASYLSDDKDTKNNNGLMANQSEDGYTSKFRMRDLPREVAAVVDTMKVGQISKSFQMVNSKGKTVCVIAKLVNRVDAHRATITEDFQAMRDIVMARRKADYLKEWIQKKIKTTYIHIDEAYRNCNFEYKGWVK</sequence>
<dbReference type="Gene3D" id="3.10.50.40">
    <property type="match status" value="2"/>
</dbReference>
<feature type="chain" id="PRO_5007764079" evidence="3">
    <location>
        <begin position="21"/>
        <end position="492"/>
    </location>
</feature>
<dbReference type="OrthoDB" id="14196at2"/>
<dbReference type="GO" id="GO:0003755">
    <property type="term" value="F:peptidyl-prolyl cis-trans isomerase activity"/>
    <property type="evidence" value="ECO:0007669"/>
    <property type="project" value="UniProtKB-KW"/>
</dbReference>
<dbReference type="PROSITE" id="PS50198">
    <property type="entry name" value="PPIC_PPIASE_2"/>
    <property type="match status" value="2"/>
</dbReference>
<evidence type="ECO:0000313" key="5">
    <source>
        <dbReference type="EMBL" id="KIP63278.1"/>
    </source>
</evidence>
<reference evidence="5 6" key="1">
    <citation type="submission" date="2015-01" db="EMBL/GenBank/DDBJ databases">
        <title>Comparative genomics of non-oral Prevotella species.</title>
        <authorList>
            <person name="Accetto T."/>
            <person name="Nograsek B."/>
            <person name="Avgustin G."/>
        </authorList>
    </citation>
    <scope>NUCLEOTIDE SEQUENCE [LARGE SCALE GENOMIC DNA]</scope>
    <source>
        <strain evidence="5 6">P5-119</strain>
    </source>
</reference>
<dbReference type="Proteomes" id="UP000032046">
    <property type="component" value="Unassembled WGS sequence"/>
</dbReference>
<comment type="caution">
    <text evidence="5">The sequence shown here is derived from an EMBL/GenBank/DDBJ whole genome shotgun (WGS) entry which is preliminary data.</text>
</comment>
<dbReference type="Gene3D" id="1.10.4030.10">
    <property type="entry name" value="Porin chaperone SurA, peptide-binding domain"/>
    <property type="match status" value="1"/>
</dbReference>
<dbReference type="STRING" id="1602171.ST44_04155"/>
<protein>
    <submittedName>
        <fullName evidence="5">Peptidylprolyl isomerase</fullName>
    </submittedName>
</protein>
<dbReference type="RefSeq" id="WP_022316685.1">
    <property type="nucleotide sequence ID" value="NZ_DBEXRU010000007.1"/>
</dbReference>
<dbReference type="InterPro" id="IPR027304">
    <property type="entry name" value="Trigger_fact/SurA_dom_sf"/>
</dbReference>
<keyword evidence="2" id="KW-0697">Rotamase</keyword>
<dbReference type="PANTHER" id="PTHR47637:SF1">
    <property type="entry name" value="CHAPERONE SURA"/>
    <property type="match status" value="1"/>
</dbReference>
<gene>
    <name evidence="5" type="ORF">ST44_04155</name>
</gene>
<name>A0A0D0HE21_9BACT</name>
<feature type="signal peptide" evidence="3">
    <location>
        <begin position="1"/>
        <end position="20"/>
    </location>
</feature>
<dbReference type="EMBL" id="JXQK01000045">
    <property type="protein sequence ID" value="KIP63278.1"/>
    <property type="molecule type" value="Genomic_DNA"/>
</dbReference>
<dbReference type="Pfam" id="PF00639">
    <property type="entry name" value="Rotamase"/>
    <property type="match status" value="2"/>
</dbReference>
<evidence type="ECO:0000256" key="2">
    <source>
        <dbReference type="PROSITE-ProRule" id="PRU00278"/>
    </source>
</evidence>
<dbReference type="InterPro" id="IPR000297">
    <property type="entry name" value="PPIase_PpiC"/>
</dbReference>
<feature type="domain" description="PpiC" evidence="4">
    <location>
        <begin position="211"/>
        <end position="314"/>
    </location>
</feature>
<evidence type="ECO:0000259" key="4">
    <source>
        <dbReference type="PROSITE" id="PS50198"/>
    </source>
</evidence>
<dbReference type="InterPro" id="IPR050280">
    <property type="entry name" value="OMP_Chaperone_SurA"/>
</dbReference>
<dbReference type="AlphaFoldDB" id="A0A0D0HE21"/>
<feature type="domain" description="PpiC" evidence="4">
    <location>
        <begin position="317"/>
        <end position="419"/>
    </location>
</feature>
<dbReference type="SUPFAM" id="SSF54534">
    <property type="entry name" value="FKBP-like"/>
    <property type="match status" value="2"/>
</dbReference>
<keyword evidence="6" id="KW-1185">Reference proteome</keyword>
<keyword evidence="1 3" id="KW-0732">Signal</keyword>
<proteinExistence type="predicted"/>
<keyword evidence="2 5" id="KW-0413">Isomerase</keyword>
<dbReference type="InterPro" id="IPR046357">
    <property type="entry name" value="PPIase_dom_sf"/>
</dbReference>
<dbReference type="SUPFAM" id="SSF109998">
    <property type="entry name" value="Triger factor/SurA peptide-binding domain-like"/>
    <property type="match status" value="1"/>
</dbReference>
<evidence type="ECO:0000313" key="6">
    <source>
        <dbReference type="Proteomes" id="UP000032046"/>
    </source>
</evidence>
<organism evidence="5 6">
    <name type="scientific">Prevotella pectinovora</name>
    <dbReference type="NCBI Taxonomy" id="1602169"/>
    <lineage>
        <taxon>Bacteria</taxon>
        <taxon>Pseudomonadati</taxon>
        <taxon>Bacteroidota</taxon>
        <taxon>Bacteroidia</taxon>
        <taxon>Bacteroidales</taxon>
        <taxon>Prevotellaceae</taxon>
        <taxon>Prevotella</taxon>
    </lineage>
</organism>
<accession>A0A0D0HE21</accession>
<dbReference type="PANTHER" id="PTHR47637">
    <property type="entry name" value="CHAPERONE SURA"/>
    <property type="match status" value="1"/>
</dbReference>